<reference evidence="2 3" key="1">
    <citation type="submission" date="2019-01" db="EMBL/GenBank/DDBJ databases">
        <title>Draft genome sequence of Psathyrella aberdarensis IHI B618.</title>
        <authorList>
            <person name="Buettner E."/>
            <person name="Kellner H."/>
        </authorList>
    </citation>
    <scope>NUCLEOTIDE SEQUENCE [LARGE SCALE GENOMIC DNA]</scope>
    <source>
        <strain evidence="2 3">IHI B618</strain>
    </source>
</reference>
<keyword evidence="3" id="KW-1185">Reference proteome</keyword>
<dbReference type="Proteomes" id="UP000290288">
    <property type="component" value="Unassembled WGS sequence"/>
</dbReference>
<dbReference type="OrthoDB" id="10279193at2759"/>
<accession>A0A4Q2D2G4</accession>
<proteinExistence type="predicted"/>
<dbReference type="AlphaFoldDB" id="A0A4Q2D2G4"/>
<feature type="chain" id="PRO_5020639527" evidence="1">
    <location>
        <begin position="22"/>
        <end position="51"/>
    </location>
</feature>
<evidence type="ECO:0000313" key="3">
    <source>
        <dbReference type="Proteomes" id="UP000290288"/>
    </source>
</evidence>
<dbReference type="EMBL" id="SDEE01001168">
    <property type="protein sequence ID" value="RXW12656.1"/>
    <property type="molecule type" value="Genomic_DNA"/>
</dbReference>
<comment type="caution">
    <text evidence="2">The sequence shown here is derived from an EMBL/GenBank/DDBJ whole genome shotgun (WGS) entry which is preliminary data.</text>
</comment>
<organism evidence="2 3">
    <name type="scientific">Candolleomyces aberdarensis</name>
    <dbReference type="NCBI Taxonomy" id="2316362"/>
    <lineage>
        <taxon>Eukaryota</taxon>
        <taxon>Fungi</taxon>
        <taxon>Dikarya</taxon>
        <taxon>Basidiomycota</taxon>
        <taxon>Agaricomycotina</taxon>
        <taxon>Agaricomycetes</taxon>
        <taxon>Agaricomycetidae</taxon>
        <taxon>Agaricales</taxon>
        <taxon>Agaricineae</taxon>
        <taxon>Psathyrellaceae</taxon>
        <taxon>Candolleomyces</taxon>
    </lineage>
</organism>
<sequence length="51" mass="5469">MQFSTVFTTVVALFFATLVASSPIPVAEHVRGEVAAREADPQGCRMLNSCI</sequence>
<name>A0A4Q2D2G4_9AGAR</name>
<gene>
    <name evidence="2" type="ORF">EST38_g13198</name>
</gene>
<feature type="signal peptide" evidence="1">
    <location>
        <begin position="1"/>
        <end position="21"/>
    </location>
</feature>
<evidence type="ECO:0000313" key="2">
    <source>
        <dbReference type="EMBL" id="RXW12656.1"/>
    </source>
</evidence>
<keyword evidence="1" id="KW-0732">Signal</keyword>
<protein>
    <submittedName>
        <fullName evidence="2">Uncharacterized protein</fullName>
    </submittedName>
</protein>
<evidence type="ECO:0000256" key="1">
    <source>
        <dbReference type="SAM" id="SignalP"/>
    </source>
</evidence>